<evidence type="ECO:0000313" key="3">
    <source>
        <dbReference type="Proteomes" id="UP000247233"/>
    </source>
</evidence>
<reference evidence="2 3" key="1">
    <citation type="submission" date="2016-12" db="EMBL/GenBank/DDBJ databases">
        <title>The genomes of Aspergillus section Nigri reveals drivers in fungal speciation.</title>
        <authorList>
            <consortium name="DOE Joint Genome Institute"/>
            <person name="Vesth T.C."/>
            <person name="Nybo J."/>
            <person name="Theobald S."/>
            <person name="Brandl J."/>
            <person name="Frisvad J.C."/>
            <person name="Nielsen K.F."/>
            <person name="Lyhne E.K."/>
            <person name="Kogle M.E."/>
            <person name="Kuo A."/>
            <person name="Riley R."/>
            <person name="Clum A."/>
            <person name="Nolan M."/>
            <person name="Lipzen A."/>
            <person name="Salamov A."/>
            <person name="Henrissat B."/>
            <person name="Wiebenga A."/>
            <person name="De Vries R.P."/>
            <person name="Grigoriev I.V."/>
            <person name="Mortensen U.H."/>
            <person name="Andersen M.R."/>
            <person name="Baker S.E."/>
        </authorList>
    </citation>
    <scope>NUCLEOTIDE SEQUENCE [LARGE SCALE GENOMIC DNA]</scope>
    <source>
        <strain evidence="2 3">CBS 117.55</strain>
    </source>
</reference>
<organism evidence="2 3">
    <name type="scientific">Aspergillus heteromorphus CBS 117.55</name>
    <dbReference type="NCBI Taxonomy" id="1448321"/>
    <lineage>
        <taxon>Eukaryota</taxon>
        <taxon>Fungi</taxon>
        <taxon>Dikarya</taxon>
        <taxon>Ascomycota</taxon>
        <taxon>Pezizomycotina</taxon>
        <taxon>Eurotiomycetes</taxon>
        <taxon>Eurotiomycetidae</taxon>
        <taxon>Eurotiales</taxon>
        <taxon>Aspergillaceae</taxon>
        <taxon>Aspergillus</taxon>
        <taxon>Aspergillus subgen. Circumdati</taxon>
    </lineage>
</organism>
<comment type="caution">
    <text evidence="2">The sequence shown here is derived from an EMBL/GenBank/DDBJ whole genome shotgun (WGS) entry which is preliminary data.</text>
</comment>
<dbReference type="VEuPathDB" id="FungiDB:BO70DRAFT_92121"/>
<keyword evidence="3" id="KW-1185">Reference proteome</keyword>
<dbReference type="RefSeq" id="XP_025397583.1">
    <property type="nucleotide sequence ID" value="XM_025548844.1"/>
</dbReference>
<dbReference type="Proteomes" id="UP000247233">
    <property type="component" value="Unassembled WGS sequence"/>
</dbReference>
<name>A0A317VRM8_9EURO</name>
<evidence type="ECO:0000256" key="1">
    <source>
        <dbReference type="SAM" id="MobiDB-lite"/>
    </source>
</evidence>
<feature type="region of interest" description="Disordered" evidence="1">
    <location>
        <begin position="16"/>
        <end position="64"/>
    </location>
</feature>
<dbReference type="EMBL" id="MSFL01000020">
    <property type="protein sequence ID" value="PWY76219.1"/>
    <property type="molecule type" value="Genomic_DNA"/>
</dbReference>
<evidence type="ECO:0000313" key="2">
    <source>
        <dbReference type="EMBL" id="PWY76219.1"/>
    </source>
</evidence>
<dbReference type="GeneID" id="37071081"/>
<accession>A0A317VRM8</accession>
<gene>
    <name evidence="2" type="ORF">BO70DRAFT_92121</name>
</gene>
<dbReference type="AlphaFoldDB" id="A0A317VRM8"/>
<sequence>MPLHGLLALIHWTSSPGHLKQAPCSLETNPRPQKPSLRITGVDARQCTSTAGAEQSRKRREGGRISHFQVAPVYGSVTEWRPPVQCLGHAVVGYTS</sequence>
<protein>
    <submittedName>
        <fullName evidence="2">Uncharacterized protein</fullName>
    </submittedName>
</protein>
<proteinExistence type="predicted"/>